<dbReference type="EMBL" id="CP047898">
    <property type="protein sequence ID" value="QHK20534.1"/>
    <property type="molecule type" value="Genomic_DNA"/>
</dbReference>
<organism evidence="1 2">
    <name type="scientific">Pseudarthrobacter psychrotolerans</name>
    <dbReference type="NCBI Taxonomy" id="2697569"/>
    <lineage>
        <taxon>Bacteria</taxon>
        <taxon>Bacillati</taxon>
        <taxon>Actinomycetota</taxon>
        <taxon>Actinomycetes</taxon>
        <taxon>Micrococcales</taxon>
        <taxon>Micrococcaceae</taxon>
        <taxon>Pseudarthrobacter</taxon>
    </lineage>
</organism>
<protein>
    <submittedName>
        <fullName evidence="1">Uncharacterized protein</fullName>
    </submittedName>
</protein>
<dbReference type="Proteomes" id="UP000464186">
    <property type="component" value="Chromosome"/>
</dbReference>
<accession>A0A6P1NPQ9</accession>
<evidence type="ECO:0000313" key="2">
    <source>
        <dbReference type="Proteomes" id="UP000464186"/>
    </source>
</evidence>
<reference evidence="1 2" key="1">
    <citation type="submission" date="2020-01" db="EMBL/GenBank/DDBJ databases">
        <title>Pseudarthrobacter psychrotolerans sp. nov., isolated from antarctic soil.</title>
        <authorList>
            <person name="Shin Y."/>
            <person name="Park W."/>
        </authorList>
    </citation>
    <scope>NUCLEOTIDE SEQUENCE [LARGE SCALE GENOMIC DNA]</scope>
    <source>
        <strain evidence="1 2">YJ56</strain>
    </source>
</reference>
<evidence type="ECO:0000313" key="1">
    <source>
        <dbReference type="EMBL" id="QHK20534.1"/>
    </source>
</evidence>
<sequence>MMDADEAELRQRVAALAPFLRELGSRTLETYAKAGILEAIPDNVLPVADALFKRRDDGFTYHPHGAVYLNITREGELQLALPGGAVPLHEGITKYMQLAREPDLEDASAPDGATEWFPPPRFVLVVETSRLYIESVAPSGRSDIATGLVPLEKYADERAQLFVEGFRAAL</sequence>
<proteinExistence type="predicted"/>
<dbReference type="KEGG" id="psey:GU243_13230"/>
<keyword evidence="2" id="KW-1185">Reference proteome</keyword>
<gene>
    <name evidence="1" type="ORF">GU243_13230</name>
</gene>
<name>A0A6P1NPQ9_9MICC</name>
<dbReference type="AlphaFoldDB" id="A0A6P1NPQ9"/>